<reference evidence="2" key="1">
    <citation type="journal article" date="2019" name="Int. J. Syst. Evol. Microbiol.">
        <title>The Global Catalogue of Microorganisms (GCM) 10K type strain sequencing project: providing services to taxonomists for standard genome sequencing and annotation.</title>
        <authorList>
            <consortium name="The Broad Institute Genomics Platform"/>
            <consortium name="The Broad Institute Genome Sequencing Center for Infectious Disease"/>
            <person name="Wu L."/>
            <person name="Ma J."/>
        </authorList>
    </citation>
    <scope>NUCLEOTIDE SEQUENCE [LARGE SCALE GENOMIC DNA]</scope>
    <source>
        <strain evidence="2">CGMCC 1.10759</strain>
    </source>
</reference>
<proteinExistence type="predicted"/>
<organism evidence="1 2">
    <name type="scientific">Steroidobacter flavus</name>
    <dbReference type="NCBI Taxonomy" id="1842136"/>
    <lineage>
        <taxon>Bacteria</taxon>
        <taxon>Pseudomonadati</taxon>
        <taxon>Pseudomonadota</taxon>
        <taxon>Gammaproteobacteria</taxon>
        <taxon>Steroidobacterales</taxon>
        <taxon>Steroidobacteraceae</taxon>
        <taxon>Steroidobacter</taxon>
    </lineage>
</organism>
<name>A0ABV8SVU2_9GAMM</name>
<gene>
    <name evidence="1" type="ORF">ACFPN2_21845</name>
</gene>
<keyword evidence="2" id="KW-1185">Reference proteome</keyword>
<evidence type="ECO:0000313" key="1">
    <source>
        <dbReference type="EMBL" id="MFC4311743.1"/>
    </source>
</evidence>
<dbReference type="Proteomes" id="UP001595904">
    <property type="component" value="Unassembled WGS sequence"/>
</dbReference>
<dbReference type="RefSeq" id="WP_380600552.1">
    <property type="nucleotide sequence ID" value="NZ_JBHSDU010000010.1"/>
</dbReference>
<protein>
    <submittedName>
        <fullName evidence="1">Uncharacterized protein</fullName>
    </submittedName>
</protein>
<comment type="caution">
    <text evidence="1">The sequence shown here is derived from an EMBL/GenBank/DDBJ whole genome shotgun (WGS) entry which is preliminary data.</text>
</comment>
<evidence type="ECO:0000313" key="2">
    <source>
        <dbReference type="Proteomes" id="UP001595904"/>
    </source>
</evidence>
<dbReference type="EMBL" id="JBHSDU010000010">
    <property type="protein sequence ID" value="MFC4311743.1"/>
    <property type="molecule type" value="Genomic_DNA"/>
</dbReference>
<sequence length="143" mass="16171">MNLHPDYPIVTGSYQMTDEWTVVLPEHFNRRIEDGSLVLWKPELTFWIAIWGNDGGESTDDRLTSILETASALRSDQQIERTAELVRLTYELPEEDASRPKAAYRSISGYVISAVGHVQISAYFDTPNARTLGYKVIHSVQNA</sequence>
<accession>A0ABV8SVU2</accession>